<sequence>MTIQHPEESLALTLIAVDRGRDLLWKVAEEDVGLAHHRSDPAHLEHQPLHDP</sequence>
<dbReference type="AlphaFoldDB" id="A0A084Y694"/>
<dbReference type="Proteomes" id="UP000020077">
    <property type="component" value="Unassembled WGS sequence"/>
</dbReference>
<organism evidence="1 2">
    <name type="scientific">Candidatus Accumulibacter phosphatis</name>
    <dbReference type="NCBI Taxonomy" id="327160"/>
    <lineage>
        <taxon>Bacteria</taxon>
        <taxon>Pseudomonadati</taxon>
        <taxon>Pseudomonadota</taxon>
        <taxon>Betaproteobacteria</taxon>
        <taxon>Candidatus Accumulibacter</taxon>
    </lineage>
</organism>
<proteinExistence type="predicted"/>
<evidence type="ECO:0000313" key="2">
    <source>
        <dbReference type="Proteomes" id="UP000020077"/>
    </source>
</evidence>
<dbReference type="EMBL" id="JDVG02000734">
    <property type="protein sequence ID" value="KFB70238.1"/>
    <property type="molecule type" value="Genomic_DNA"/>
</dbReference>
<comment type="caution">
    <text evidence="1">The sequence shown here is derived from an EMBL/GenBank/DDBJ whole genome shotgun (WGS) entry which is preliminary data.</text>
</comment>
<protein>
    <submittedName>
        <fullName evidence="1">Uncharacterized protein</fullName>
    </submittedName>
</protein>
<reference evidence="1 2" key="1">
    <citation type="submission" date="2014-02" db="EMBL/GenBank/DDBJ databases">
        <title>Expanding our view of genomic diversity in Candidatus Accumulibacter clades.</title>
        <authorList>
            <person name="Skennerton C.T."/>
            <person name="Barr J.J."/>
            <person name="Slater F.R."/>
            <person name="Bond P.L."/>
            <person name="Tyson G.W."/>
        </authorList>
    </citation>
    <scope>NUCLEOTIDE SEQUENCE [LARGE SCALE GENOMIC DNA]</scope>
    <source>
        <strain evidence="2">BA-91</strain>
    </source>
</reference>
<accession>A0A084Y694</accession>
<name>A0A084Y694_9PROT</name>
<gene>
    <name evidence="1" type="ORF">AW09_004675</name>
</gene>
<evidence type="ECO:0000313" key="1">
    <source>
        <dbReference type="EMBL" id="KFB70238.1"/>
    </source>
</evidence>